<comment type="similarity">
    <text evidence="3">Belongs to the HARBI1 family.</text>
</comment>
<dbReference type="EMBL" id="JACGWN010000013">
    <property type="protein sequence ID" value="KAL0411025.1"/>
    <property type="molecule type" value="Genomic_DNA"/>
</dbReference>
<dbReference type="GO" id="GO:0046872">
    <property type="term" value="F:metal ion binding"/>
    <property type="evidence" value="ECO:0007669"/>
    <property type="project" value="UniProtKB-KW"/>
</dbReference>
<evidence type="ECO:0000256" key="5">
    <source>
        <dbReference type="ARBA" id="ARBA00022723"/>
    </source>
</evidence>
<evidence type="ECO:0000256" key="3">
    <source>
        <dbReference type="ARBA" id="ARBA00006958"/>
    </source>
</evidence>
<dbReference type="GO" id="GO:0016787">
    <property type="term" value="F:hydrolase activity"/>
    <property type="evidence" value="ECO:0007669"/>
    <property type="project" value="UniProtKB-KW"/>
</dbReference>
<comment type="subcellular location">
    <subcellularLocation>
        <location evidence="2">Nucleus</location>
    </subcellularLocation>
</comment>
<proteinExistence type="inferred from homology"/>
<reference evidence="9" key="2">
    <citation type="journal article" date="2024" name="Plant">
        <title>Genomic evolution and insights into agronomic trait innovations of Sesamum species.</title>
        <authorList>
            <person name="Miao H."/>
            <person name="Wang L."/>
            <person name="Qu L."/>
            <person name="Liu H."/>
            <person name="Sun Y."/>
            <person name="Le M."/>
            <person name="Wang Q."/>
            <person name="Wei S."/>
            <person name="Zheng Y."/>
            <person name="Lin W."/>
            <person name="Duan Y."/>
            <person name="Cao H."/>
            <person name="Xiong S."/>
            <person name="Wang X."/>
            <person name="Wei L."/>
            <person name="Li C."/>
            <person name="Ma Q."/>
            <person name="Ju M."/>
            <person name="Zhao R."/>
            <person name="Li G."/>
            <person name="Mu C."/>
            <person name="Tian Q."/>
            <person name="Mei H."/>
            <person name="Zhang T."/>
            <person name="Gao T."/>
            <person name="Zhang H."/>
        </authorList>
    </citation>
    <scope>NUCLEOTIDE SEQUENCE</scope>
    <source>
        <strain evidence="9">KEN1</strain>
    </source>
</reference>
<dbReference type="InterPro" id="IPR027806">
    <property type="entry name" value="HARBI1_dom"/>
</dbReference>
<evidence type="ECO:0000256" key="7">
    <source>
        <dbReference type="ARBA" id="ARBA00023242"/>
    </source>
</evidence>
<comment type="caution">
    <text evidence="9">The sequence shown here is derived from an EMBL/GenBank/DDBJ whole genome shotgun (WGS) entry which is preliminary data.</text>
</comment>
<keyword evidence="4" id="KW-0540">Nuclease</keyword>
<organism evidence="9">
    <name type="scientific">Sesamum latifolium</name>
    <dbReference type="NCBI Taxonomy" id="2727402"/>
    <lineage>
        <taxon>Eukaryota</taxon>
        <taxon>Viridiplantae</taxon>
        <taxon>Streptophyta</taxon>
        <taxon>Embryophyta</taxon>
        <taxon>Tracheophyta</taxon>
        <taxon>Spermatophyta</taxon>
        <taxon>Magnoliopsida</taxon>
        <taxon>eudicotyledons</taxon>
        <taxon>Gunneridae</taxon>
        <taxon>Pentapetalae</taxon>
        <taxon>asterids</taxon>
        <taxon>lamiids</taxon>
        <taxon>Lamiales</taxon>
        <taxon>Pedaliaceae</taxon>
        <taxon>Sesamum</taxon>
    </lineage>
</organism>
<dbReference type="Pfam" id="PF13359">
    <property type="entry name" value="DDE_Tnp_4"/>
    <property type="match status" value="1"/>
</dbReference>
<protein>
    <recommendedName>
        <fullName evidence="8">DDE Tnp4 domain-containing protein</fullName>
    </recommendedName>
</protein>
<dbReference type="PANTHER" id="PTHR22930:SF281">
    <property type="entry name" value="NUCLEASE"/>
    <property type="match status" value="1"/>
</dbReference>
<evidence type="ECO:0000256" key="1">
    <source>
        <dbReference type="ARBA" id="ARBA00001968"/>
    </source>
</evidence>
<evidence type="ECO:0000259" key="8">
    <source>
        <dbReference type="Pfam" id="PF13359"/>
    </source>
</evidence>
<accession>A0AAW2U140</accession>
<gene>
    <name evidence="9" type="ORF">Slati_3692200</name>
</gene>
<evidence type="ECO:0000313" key="9">
    <source>
        <dbReference type="EMBL" id="KAL0411025.1"/>
    </source>
</evidence>
<sequence>MRKGSIAVNVLGVSDRDMHFIYVLAEWEGSAADSTVLRDAITRPTGLKVPRGNYYWVDSGYSNGEGFLSPY</sequence>
<dbReference type="InterPro" id="IPR045249">
    <property type="entry name" value="HARBI1-like"/>
</dbReference>
<dbReference type="PANTHER" id="PTHR22930">
    <property type="match status" value="1"/>
</dbReference>
<keyword evidence="5" id="KW-0479">Metal-binding</keyword>
<dbReference type="AlphaFoldDB" id="A0AAW2U140"/>
<feature type="domain" description="DDE Tnp4" evidence="8">
    <location>
        <begin position="2"/>
        <end position="65"/>
    </location>
</feature>
<evidence type="ECO:0000256" key="4">
    <source>
        <dbReference type="ARBA" id="ARBA00022722"/>
    </source>
</evidence>
<keyword evidence="6" id="KW-0378">Hydrolase</keyword>
<dbReference type="GO" id="GO:0005634">
    <property type="term" value="C:nucleus"/>
    <property type="evidence" value="ECO:0007669"/>
    <property type="project" value="UniProtKB-SubCell"/>
</dbReference>
<dbReference type="GO" id="GO:0004518">
    <property type="term" value="F:nuclease activity"/>
    <property type="evidence" value="ECO:0007669"/>
    <property type="project" value="UniProtKB-KW"/>
</dbReference>
<comment type="cofactor">
    <cofactor evidence="1">
        <name>a divalent metal cation</name>
        <dbReference type="ChEBI" id="CHEBI:60240"/>
    </cofactor>
</comment>
<reference evidence="9" key="1">
    <citation type="submission" date="2020-06" db="EMBL/GenBank/DDBJ databases">
        <authorList>
            <person name="Li T."/>
            <person name="Hu X."/>
            <person name="Zhang T."/>
            <person name="Song X."/>
            <person name="Zhang H."/>
            <person name="Dai N."/>
            <person name="Sheng W."/>
            <person name="Hou X."/>
            <person name="Wei L."/>
        </authorList>
    </citation>
    <scope>NUCLEOTIDE SEQUENCE</scope>
    <source>
        <strain evidence="9">KEN1</strain>
        <tissue evidence="9">Leaf</tissue>
    </source>
</reference>
<evidence type="ECO:0000256" key="6">
    <source>
        <dbReference type="ARBA" id="ARBA00022801"/>
    </source>
</evidence>
<name>A0AAW2U140_9LAMI</name>
<keyword evidence="7" id="KW-0539">Nucleus</keyword>
<evidence type="ECO:0000256" key="2">
    <source>
        <dbReference type="ARBA" id="ARBA00004123"/>
    </source>
</evidence>